<evidence type="ECO:0000256" key="2">
    <source>
        <dbReference type="SAM" id="Phobius"/>
    </source>
</evidence>
<feature type="transmembrane region" description="Helical" evidence="2">
    <location>
        <begin position="62"/>
        <end position="79"/>
    </location>
</feature>
<dbReference type="PANTHER" id="PTHR42736">
    <property type="entry name" value="PROTEIN-GLUTAMINE GAMMA-GLUTAMYLTRANSFERASE"/>
    <property type="match status" value="1"/>
</dbReference>
<dbReference type="InterPro" id="IPR038765">
    <property type="entry name" value="Papain-like_cys_pep_sf"/>
</dbReference>
<organism evidence="4 5">
    <name type="scientific">Paenibacillus nasutitermitis</name>
    <dbReference type="NCBI Taxonomy" id="1652958"/>
    <lineage>
        <taxon>Bacteria</taxon>
        <taxon>Bacillati</taxon>
        <taxon>Bacillota</taxon>
        <taxon>Bacilli</taxon>
        <taxon>Bacillales</taxon>
        <taxon>Paenibacillaceae</taxon>
        <taxon>Paenibacillus</taxon>
    </lineage>
</organism>
<dbReference type="RefSeq" id="WP_188996728.1">
    <property type="nucleotide sequence ID" value="NZ_BMHP01000004.1"/>
</dbReference>
<dbReference type="AlphaFoldDB" id="A0A916ZCD6"/>
<feature type="domain" description="Transglutaminase-like" evidence="3">
    <location>
        <begin position="541"/>
        <end position="667"/>
    </location>
</feature>
<keyword evidence="2" id="KW-0812">Transmembrane</keyword>
<evidence type="ECO:0000259" key="3">
    <source>
        <dbReference type="SMART" id="SM00460"/>
    </source>
</evidence>
<protein>
    <recommendedName>
        <fullName evidence="3">Transglutaminase-like domain-containing protein</fullName>
    </recommendedName>
</protein>
<dbReference type="Pfam" id="PF01841">
    <property type="entry name" value="Transglut_core"/>
    <property type="match status" value="1"/>
</dbReference>
<dbReference type="Proteomes" id="UP000612456">
    <property type="component" value="Unassembled WGS sequence"/>
</dbReference>
<comment type="caution">
    <text evidence="4">The sequence shown here is derived from an EMBL/GenBank/DDBJ whole genome shotgun (WGS) entry which is preliminary data.</text>
</comment>
<dbReference type="PANTHER" id="PTHR42736:SF1">
    <property type="entry name" value="PROTEIN-GLUTAMINE GAMMA-GLUTAMYLTRANSFERASE"/>
    <property type="match status" value="1"/>
</dbReference>
<dbReference type="SUPFAM" id="SSF54001">
    <property type="entry name" value="Cysteine proteinases"/>
    <property type="match status" value="1"/>
</dbReference>
<dbReference type="EMBL" id="BMHP01000004">
    <property type="protein sequence ID" value="GGD87898.1"/>
    <property type="molecule type" value="Genomic_DNA"/>
</dbReference>
<sequence>MPVPGSDSSANRIDSKGDAAKEAGFFAGGPRRLVTSLLLFGLFTEWLLPLRQLTAYTELYRISPVIAAIGCFLAVGLLVPPLWISLLLNSAVCLVTVLLLFGVQTPSLADAFVQLVAALRDDAAGVLEGTLSLSGETRTLMLITGIGMMAAAIQSLVWLRQWGPGLALLTGMYLLALSAIFGIDVLPGLIRTSVEGLVLGMLLTVPRVERLLGPIDSFKGRGRQLAGWPSGWWSAAAWAVVLLMAGGLWTAYRAEPSDKQAPWAVDAIDWGTNRLLDRNTETAMNSREEGTPEAGSGLGGSGLTGYSFDDRYLGESIRPDRTELFKVLATRSAYLRGESKDTYEGQGWTQSRERLEWLPLPLIAAAGSAVRAAGITDDGAEDSGPVLRQTVTALYPSPGWPLFSAGADARVISLQPVGSDAPAARGYRADEAAGALYPETDNQRIGQYTVETKLPNLRAESAGASGSVLLDPEDIVRDYTQLPASLPARVGELAGRIAATADGERYEIVQAVEAYLRSHYRYTLQDTKTPPAGEDFVDHFLFEQKQGYCVHFATAMAVLLRTQGIPARYVKGFAASSEQELEAGQRADEQAEREADGGAAGAEGIGTGNSAGAGSGNHGGNGDAAAAGIESGTGAQLKSYTVLASDAHAWVEVYFPGVGWVAFEPTPGFTGPAGEPGPGGGGAAAADSAAALKQGMTATAGEAAAADSGARAPGRVMRAAAQLQAAAMRAADTAAREAAALAQAVRSAAAGRLWATAALAAGAIAAAAVLAAAWRRRERYALAAALRKYGRAQEAGRRIAARAYFLALADACWRELQAGCGAREAGRTAREYAAALNLPPHSEEARLVADFVSWDEEARYNDDWIKPPSVDQLEQLISIVQQGSLVKAIQAQEGLQRRLAPESAAKPQKP</sequence>
<feature type="transmembrane region" description="Helical" evidence="2">
    <location>
        <begin position="140"/>
        <end position="159"/>
    </location>
</feature>
<gene>
    <name evidence="4" type="ORF">GCM10010911_52930</name>
</gene>
<feature type="region of interest" description="Disordered" evidence="1">
    <location>
        <begin position="283"/>
        <end position="302"/>
    </location>
</feature>
<evidence type="ECO:0000313" key="5">
    <source>
        <dbReference type="Proteomes" id="UP000612456"/>
    </source>
</evidence>
<evidence type="ECO:0000313" key="4">
    <source>
        <dbReference type="EMBL" id="GGD87898.1"/>
    </source>
</evidence>
<keyword evidence="2" id="KW-0472">Membrane</keyword>
<reference evidence="4" key="2">
    <citation type="submission" date="2020-09" db="EMBL/GenBank/DDBJ databases">
        <authorList>
            <person name="Sun Q."/>
            <person name="Zhou Y."/>
        </authorList>
    </citation>
    <scope>NUCLEOTIDE SEQUENCE</scope>
    <source>
        <strain evidence="4">CGMCC 1.15178</strain>
    </source>
</reference>
<dbReference type="InterPro" id="IPR052901">
    <property type="entry name" value="Bact_TGase-like"/>
</dbReference>
<feature type="compositionally biased region" description="Gly residues" evidence="1">
    <location>
        <begin position="674"/>
        <end position="683"/>
    </location>
</feature>
<feature type="transmembrane region" description="Helical" evidence="2">
    <location>
        <begin position="33"/>
        <end position="50"/>
    </location>
</feature>
<feature type="compositionally biased region" description="Gly residues" evidence="1">
    <location>
        <begin position="598"/>
        <end position="619"/>
    </location>
</feature>
<feature type="transmembrane region" description="Helical" evidence="2">
    <location>
        <begin position="753"/>
        <end position="774"/>
    </location>
</feature>
<reference evidence="4" key="1">
    <citation type="journal article" date="2014" name="Int. J. Syst. Evol. Microbiol.">
        <title>Complete genome sequence of Corynebacterium casei LMG S-19264T (=DSM 44701T), isolated from a smear-ripened cheese.</title>
        <authorList>
            <consortium name="US DOE Joint Genome Institute (JGI-PGF)"/>
            <person name="Walter F."/>
            <person name="Albersmeier A."/>
            <person name="Kalinowski J."/>
            <person name="Ruckert C."/>
        </authorList>
    </citation>
    <scope>NUCLEOTIDE SEQUENCE</scope>
    <source>
        <strain evidence="4">CGMCC 1.15178</strain>
    </source>
</reference>
<feature type="region of interest" description="Disordered" evidence="1">
    <location>
        <begin position="669"/>
        <end position="688"/>
    </location>
</feature>
<dbReference type="SMART" id="SM00460">
    <property type="entry name" value="TGc"/>
    <property type="match status" value="1"/>
</dbReference>
<keyword evidence="5" id="KW-1185">Reference proteome</keyword>
<feature type="compositionally biased region" description="Basic and acidic residues" evidence="1">
    <location>
        <begin position="583"/>
        <end position="596"/>
    </location>
</feature>
<keyword evidence="2" id="KW-1133">Transmembrane helix</keyword>
<feature type="transmembrane region" description="Helical" evidence="2">
    <location>
        <begin position="166"/>
        <end position="183"/>
    </location>
</feature>
<dbReference type="InterPro" id="IPR002931">
    <property type="entry name" value="Transglutaminase-like"/>
</dbReference>
<accession>A0A916ZCD6</accession>
<dbReference type="Gene3D" id="3.10.620.30">
    <property type="match status" value="2"/>
</dbReference>
<proteinExistence type="predicted"/>
<evidence type="ECO:0000256" key="1">
    <source>
        <dbReference type="SAM" id="MobiDB-lite"/>
    </source>
</evidence>
<name>A0A916ZCD6_9BACL</name>
<feature type="region of interest" description="Disordered" evidence="1">
    <location>
        <begin position="580"/>
        <end position="619"/>
    </location>
</feature>